<dbReference type="Gene3D" id="1.10.1040.10">
    <property type="entry name" value="N-(1-d-carboxylethyl)-l-norvaline Dehydrogenase, domain 2"/>
    <property type="match status" value="1"/>
</dbReference>
<gene>
    <name evidence="7" type="ORF">SAMN04489752_2430</name>
</gene>
<dbReference type="GO" id="GO:0070403">
    <property type="term" value="F:NAD+ binding"/>
    <property type="evidence" value="ECO:0007669"/>
    <property type="project" value="InterPro"/>
</dbReference>
<feature type="domain" description="3-hydroxyacyl-CoA dehydrogenase NAD binding" evidence="6">
    <location>
        <begin position="16"/>
        <end position="191"/>
    </location>
</feature>
<dbReference type="STRING" id="1136497.SAMN04489752_2430"/>
<dbReference type="InterPro" id="IPR006108">
    <property type="entry name" value="3HC_DH_C"/>
</dbReference>
<evidence type="ECO:0000259" key="5">
    <source>
        <dbReference type="Pfam" id="PF00725"/>
    </source>
</evidence>
<dbReference type="AlphaFoldDB" id="A0A1H1USL6"/>
<evidence type="ECO:0000256" key="3">
    <source>
        <dbReference type="ARBA" id="ARBA00023002"/>
    </source>
</evidence>
<keyword evidence="8" id="KW-1185">Reference proteome</keyword>
<dbReference type="Pfam" id="PF00725">
    <property type="entry name" value="3HCDH"/>
    <property type="match status" value="1"/>
</dbReference>
<feature type="region of interest" description="Disordered" evidence="4">
    <location>
        <begin position="320"/>
        <end position="355"/>
    </location>
</feature>
<dbReference type="GO" id="GO:0016616">
    <property type="term" value="F:oxidoreductase activity, acting on the CH-OH group of donors, NAD or NADP as acceptor"/>
    <property type="evidence" value="ECO:0007669"/>
    <property type="project" value="InterPro"/>
</dbReference>
<sequence length="504" mass="54366">MNDSTSAFPAFDAIDTITCVGAGTIGGGWAAYFLAQGYRVKIWDPAPDAGEKFARLLDAAWPALAELDMVVGADRTAWSIHTDLDEAVAGTGFVQESAPEDLALKRGLLAQIDEACPPNIVISSSTSGYSMTEMATEATHPERLVVGHPFNPPYLIPLVEVVGGQSTSAAAVDWAADFFTRIGKSVIRMDREVPGFIANRLQEAQWREALYMVEQGEATVEQIDRSITDGPGLRWPFQGPMLTFHLAGGEGGMAHMLDHFGPSLKSPWTRLTAPELSQQLRDDVVAGCDIEADGRSIADLVAHRDAGIIALRRLTDQLATTPEAPGDVPSADGAAGHQPSPTATPAHSSDAQMSATASTSALSTFSTEVVPEWIDYNGHMSEAFYVLVFGFATDQVMDQLGLDAAYRESEKASLYTVESHVRYLDEAALGDRLTVVPHLVSTGEKKLHLAYEMYVGDRLVSTEEIMALHVDQTSDRVVPFPDVVAERLAQIDTQHPEWVGRSIG</sequence>
<dbReference type="RefSeq" id="WP_092014175.1">
    <property type="nucleotide sequence ID" value="NZ_LT629766.1"/>
</dbReference>
<dbReference type="PANTHER" id="PTHR48075:SF5">
    <property type="entry name" value="3-HYDROXYBUTYRYL-COA DEHYDROGENASE"/>
    <property type="match status" value="1"/>
</dbReference>
<proteinExistence type="inferred from homology"/>
<evidence type="ECO:0000256" key="2">
    <source>
        <dbReference type="ARBA" id="ARBA00009463"/>
    </source>
</evidence>
<comment type="pathway">
    <text evidence="1">Lipid metabolism; butanoate metabolism.</text>
</comment>
<evidence type="ECO:0000256" key="4">
    <source>
        <dbReference type="SAM" id="MobiDB-lite"/>
    </source>
</evidence>
<evidence type="ECO:0000256" key="1">
    <source>
        <dbReference type="ARBA" id="ARBA00005086"/>
    </source>
</evidence>
<dbReference type="SUPFAM" id="SSF51735">
    <property type="entry name" value="NAD(P)-binding Rossmann-fold domains"/>
    <property type="match status" value="1"/>
</dbReference>
<name>A0A1H1USL6_9MICO</name>
<dbReference type="OrthoDB" id="9771883at2"/>
<protein>
    <submittedName>
        <fullName evidence="7">Carnitine 3-dehydrogenase</fullName>
    </submittedName>
</protein>
<dbReference type="Gene3D" id="3.10.129.10">
    <property type="entry name" value="Hotdog Thioesterase"/>
    <property type="match status" value="1"/>
</dbReference>
<dbReference type="Pfam" id="PF13279">
    <property type="entry name" value="4HBT_2"/>
    <property type="match status" value="1"/>
</dbReference>
<evidence type="ECO:0000313" key="8">
    <source>
        <dbReference type="Proteomes" id="UP000199597"/>
    </source>
</evidence>
<dbReference type="InterPro" id="IPR036291">
    <property type="entry name" value="NAD(P)-bd_dom_sf"/>
</dbReference>
<dbReference type="Gene3D" id="3.40.50.720">
    <property type="entry name" value="NAD(P)-binding Rossmann-like Domain"/>
    <property type="match status" value="1"/>
</dbReference>
<dbReference type="SUPFAM" id="SSF48179">
    <property type="entry name" value="6-phosphogluconate dehydrogenase C-terminal domain-like"/>
    <property type="match status" value="1"/>
</dbReference>
<organism evidence="7 8">
    <name type="scientific">Brevibacterium siliguriense</name>
    <dbReference type="NCBI Taxonomy" id="1136497"/>
    <lineage>
        <taxon>Bacteria</taxon>
        <taxon>Bacillati</taxon>
        <taxon>Actinomycetota</taxon>
        <taxon>Actinomycetes</taxon>
        <taxon>Micrococcales</taxon>
        <taxon>Brevibacteriaceae</taxon>
        <taxon>Brevibacterium</taxon>
    </lineage>
</organism>
<dbReference type="Pfam" id="PF02737">
    <property type="entry name" value="3HCDH_N"/>
    <property type="match status" value="1"/>
</dbReference>
<dbReference type="CDD" id="cd00586">
    <property type="entry name" value="4HBT"/>
    <property type="match status" value="1"/>
</dbReference>
<dbReference type="InterPro" id="IPR013328">
    <property type="entry name" value="6PGD_dom2"/>
</dbReference>
<dbReference type="Proteomes" id="UP000199597">
    <property type="component" value="Chromosome I"/>
</dbReference>
<keyword evidence="3" id="KW-0560">Oxidoreductase</keyword>
<feature type="domain" description="3-hydroxyacyl-CoA dehydrogenase C-terminal" evidence="5">
    <location>
        <begin position="195"/>
        <end position="263"/>
    </location>
</feature>
<evidence type="ECO:0000313" key="7">
    <source>
        <dbReference type="EMBL" id="SDS75495.1"/>
    </source>
</evidence>
<dbReference type="GO" id="GO:0006631">
    <property type="term" value="P:fatty acid metabolic process"/>
    <property type="evidence" value="ECO:0007669"/>
    <property type="project" value="InterPro"/>
</dbReference>
<dbReference type="EMBL" id="LT629766">
    <property type="protein sequence ID" value="SDS75495.1"/>
    <property type="molecule type" value="Genomic_DNA"/>
</dbReference>
<comment type="similarity">
    <text evidence="2">Belongs to the 3-hydroxyacyl-CoA dehydrogenase family.</text>
</comment>
<dbReference type="PANTHER" id="PTHR48075">
    <property type="entry name" value="3-HYDROXYACYL-COA DEHYDROGENASE FAMILY PROTEIN"/>
    <property type="match status" value="1"/>
</dbReference>
<reference evidence="8" key="1">
    <citation type="submission" date="2016-10" db="EMBL/GenBank/DDBJ databases">
        <authorList>
            <person name="Varghese N."/>
            <person name="Submissions S."/>
        </authorList>
    </citation>
    <scope>NUCLEOTIDE SEQUENCE [LARGE SCALE GENOMIC DNA]</scope>
    <source>
        <strain evidence="8">DSM 23676</strain>
    </source>
</reference>
<dbReference type="SUPFAM" id="SSF54637">
    <property type="entry name" value="Thioesterase/thiol ester dehydrase-isomerase"/>
    <property type="match status" value="1"/>
</dbReference>
<dbReference type="InterPro" id="IPR006176">
    <property type="entry name" value="3-OHacyl-CoA_DH_NAD-bd"/>
</dbReference>
<evidence type="ECO:0000259" key="6">
    <source>
        <dbReference type="Pfam" id="PF02737"/>
    </source>
</evidence>
<dbReference type="InterPro" id="IPR008927">
    <property type="entry name" value="6-PGluconate_DH-like_C_sf"/>
</dbReference>
<accession>A0A1H1USL6</accession>
<dbReference type="InterPro" id="IPR029069">
    <property type="entry name" value="HotDog_dom_sf"/>
</dbReference>